<feature type="domain" description="4Fe-4S ferredoxin-type" evidence="17">
    <location>
        <begin position="601"/>
        <end position="630"/>
    </location>
</feature>
<dbReference type="NCBIfam" id="TIGR03336">
    <property type="entry name" value="IOR_alpha"/>
    <property type="match status" value="1"/>
</dbReference>
<dbReference type="FunFam" id="3.40.50.970:FF:000039">
    <property type="entry name" value="Indolepyruvate oxidoreductase subunit IorA"/>
    <property type="match status" value="1"/>
</dbReference>
<comment type="subunit">
    <text evidence="3">Heterodimer composed of an alpha and a beta subunit.</text>
</comment>
<comment type="subunit">
    <text evidence="2 15">Heterodimer of the IorA and IorB subunits.</text>
</comment>
<protein>
    <recommendedName>
        <fullName evidence="4 15">Indolepyruvate oxidoreductase subunit IorA</fullName>
        <shortName evidence="15">IOR</shortName>
        <ecNumber evidence="15">1.2.7.8</ecNumber>
    </recommendedName>
    <alternativeName>
        <fullName evidence="12 15">Indolepyruvate ferredoxin oxidoreductase subunit alpha</fullName>
    </alternativeName>
</protein>
<feature type="binding site" evidence="16">
    <location>
        <position position="616"/>
    </location>
    <ligand>
        <name>[4Fe-4S] cluster</name>
        <dbReference type="ChEBI" id="CHEBI:49883"/>
        <label>2</label>
    </ligand>
</feature>
<dbReference type="GO" id="GO:0051539">
    <property type="term" value="F:4 iron, 4 sulfur cluster binding"/>
    <property type="evidence" value="ECO:0007669"/>
    <property type="project" value="UniProtKB-UniRule"/>
</dbReference>
<keyword evidence="7 15" id="KW-0479">Metal-binding</keyword>
<comment type="function">
    <text evidence="1 15">Catalyzes the ferredoxin-dependent oxidative decarboxylation of arylpyruvates.</text>
</comment>
<dbReference type="InterPro" id="IPR045025">
    <property type="entry name" value="HACL1-like"/>
</dbReference>
<sequence>MPKTDLLARKGSKILLMGNEAIARGALEAGICFASAYPGTPSTEIVESLASVAKKAGIYVEWSTNEKVAFEAAYAAAISHVRSLVAMKHVGVNVAADILMSSGYAGTNAGFVVVSADDPGQHSSQNEQDNRWYGMISHIPVVEPSSPREAYKLVKEAYRLSEKYKHPVIFRSTTRISHTRQPVLLEEDIPAEKKCRGKFERTIERWVLVPAHGRKQKRRMMSVWKQVREEEGHPPFITVFNPGRRKVVVADGIAYTHVAEALELMGKTDEYTVVKVNLPVPLPYKPLVEALQDAKQVLIVEELDPVVEMQVKQIMYENGLAVDLHGKDFVPENGELDLDTVYRSIAMFEGREPAAPWEPMKPLDLTPKIPPRPPVMCPGCPHRNTFYIVKVAANKARLKNPIFTGDIGCYTLGYQKPFYTQMTSFEMGGSIGVAHGLSKVVDEPVVAVIGDSTFYHAGIPGSINIAYNKGKAVVLVLDNYYTAMTGHQPHPGTGKTAMGEETYRVPIEKILETIGFETYVINPMNVKESINKVAEAFEKYKEGKPVAIVSKMKCALQAIRDARHKGIKLPVYTILQDKCTGCMVCVNLLGCPAIVVPKGSKKPVILPELCAGCGLCAQVCPFNAIVLKEKGSPNWLEAWF</sequence>
<dbReference type="CDD" id="cd02008">
    <property type="entry name" value="TPP_IOR_alpha"/>
    <property type="match status" value="1"/>
</dbReference>
<dbReference type="CDD" id="cd07034">
    <property type="entry name" value="TPP_PYR_PFOR_IOR-alpha_like"/>
    <property type="match status" value="1"/>
</dbReference>
<dbReference type="PROSITE" id="PS00198">
    <property type="entry name" value="4FE4S_FER_1"/>
    <property type="match status" value="1"/>
</dbReference>
<evidence type="ECO:0000256" key="4">
    <source>
        <dbReference type="ARBA" id="ARBA00017710"/>
    </source>
</evidence>
<dbReference type="SUPFAM" id="SSF52518">
    <property type="entry name" value="Thiamin diphosphate-binding fold (THDP-binding)"/>
    <property type="match status" value="2"/>
</dbReference>
<dbReference type="STRING" id="591019.Shell_0523"/>
<evidence type="ECO:0000256" key="8">
    <source>
        <dbReference type="ARBA" id="ARBA00022982"/>
    </source>
</evidence>
<dbReference type="PANTHER" id="PTHR43710:SF7">
    <property type="entry name" value="INDOLEPYRUVATE OXIDOREDUCTASE SUBUNIT IORA"/>
    <property type="match status" value="1"/>
</dbReference>
<dbReference type="InterPro" id="IPR017896">
    <property type="entry name" value="4Fe4S_Fe-S-bd"/>
</dbReference>
<dbReference type="InterPro" id="IPR002880">
    <property type="entry name" value="Pyrv_Fd/Flavodoxin_OxRdtase_N"/>
</dbReference>
<dbReference type="PIRSF" id="PIRSF006439">
    <property type="entry name" value="Indolepyruvate_ferr_oxidored"/>
    <property type="match status" value="1"/>
</dbReference>
<keyword evidence="18" id="KW-0670">Pyruvate</keyword>
<accession>D7DBV7</accession>
<keyword evidence="6 15" id="KW-0004">4Fe-4S</keyword>
<keyword evidence="11 15" id="KW-0411">Iron-sulfur</keyword>
<dbReference type="InterPro" id="IPR029061">
    <property type="entry name" value="THDP-binding"/>
</dbReference>
<dbReference type="Pfam" id="PF00037">
    <property type="entry name" value="Fer4"/>
    <property type="match status" value="1"/>
</dbReference>
<reference evidence="18 19" key="2">
    <citation type="journal article" date="2011" name="Stand. Genomic Sci.">
        <title>Complete genome sequence of Staphylothermus hellenicus P8.</title>
        <authorList>
            <person name="Anderson I."/>
            <person name="Wirth R."/>
            <person name="Lucas S."/>
            <person name="Copeland A."/>
            <person name="Lapidus A."/>
            <person name="Cheng J.F."/>
            <person name="Goodwin L."/>
            <person name="Pitluck S."/>
            <person name="Davenport K."/>
            <person name="Detter J.C."/>
            <person name="Han C."/>
            <person name="Tapia R."/>
            <person name="Land M."/>
            <person name="Hauser L."/>
            <person name="Pati A."/>
            <person name="Mikhailova N."/>
            <person name="Woyke T."/>
            <person name="Klenk H.P."/>
            <person name="Kyrpides N."/>
            <person name="Ivanova N."/>
        </authorList>
    </citation>
    <scope>NUCLEOTIDE SEQUENCE [LARGE SCALE GENOMIC DNA]</scope>
    <source>
        <strain evidence="19">DSM 12710 / JCM 10830 / BK20S6-10-b1 / P8</strain>
    </source>
</reference>
<evidence type="ECO:0000256" key="1">
    <source>
        <dbReference type="ARBA" id="ARBA00002995"/>
    </source>
</evidence>
<comment type="cofactor">
    <cofactor evidence="15 16">
        <name>[4Fe-4S] cluster</name>
        <dbReference type="ChEBI" id="CHEBI:49883"/>
    </cofactor>
    <text evidence="15 16">Binds 2 [4Fe-4S] clusters. In this family the first cluster has a non-standard and varying [4Fe-4S] binding motif CX(2)CX(2)CX(4-5)CP.</text>
</comment>
<evidence type="ECO:0000256" key="12">
    <source>
        <dbReference type="ARBA" id="ARBA00030514"/>
    </source>
</evidence>
<keyword evidence="8 15" id="KW-0249">Electron transport</keyword>
<dbReference type="Gene3D" id="3.30.70.20">
    <property type="match status" value="1"/>
</dbReference>
<dbReference type="GO" id="GO:0030976">
    <property type="term" value="F:thiamine pyrophosphate binding"/>
    <property type="evidence" value="ECO:0007669"/>
    <property type="project" value="InterPro"/>
</dbReference>
<dbReference type="AlphaFoldDB" id="D7DBV7"/>
<dbReference type="EC" id="1.2.7.8" evidence="15"/>
<dbReference type="eggNOG" id="arCOG01609">
    <property type="taxonomic scope" value="Archaea"/>
</dbReference>
<name>D7DBV7_STAHD</name>
<dbReference type="SUPFAM" id="SSF52922">
    <property type="entry name" value="TK C-terminal domain-like"/>
    <property type="match status" value="1"/>
</dbReference>
<keyword evidence="9 15" id="KW-0560">Oxidoreductase</keyword>
<dbReference type="Pfam" id="PF02775">
    <property type="entry name" value="TPP_enzyme_C"/>
    <property type="match status" value="1"/>
</dbReference>
<dbReference type="InterPro" id="IPR011766">
    <property type="entry name" value="TPP_enzyme_TPP-bd"/>
</dbReference>
<feature type="binding site" evidence="16">
    <location>
        <position position="585"/>
    </location>
    <ligand>
        <name>[4Fe-4S] cluster</name>
        <dbReference type="ChEBI" id="CHEBI:49883"/>
        <label>1</label>
    </ligand>
</feature>
<dbReference type="HOGENOM" id="CLU_017727_0_0_2"/>
<keyword evidence="19" id="KW-1185">Reference proteome</keyword>
<dbReference type="InterPro" id="IPR017721">
    <property type="entry name" value="IorA"/>
</dbReference>
<feature type="binding site" evidence="16">
    <location>
        <position position="620"/>
    </location>
    <ligand>
        <name>[4Fe-4S] cluster</name>
        <dbReference type="ChEBI" id="CHEBI:49883"/>
        <label>1</label>
    </ligand>
</feature>
<evidence type="ECO:0000256" key="5">
    <source>
        <dbReference type="ARBA" id="ARBA00022448"/>
    </source>
</evidence>
<evidence type="ECO:0000256" key="6">
    <source>
        <dbReference type="ARBA" id="ARBA00022485"/>
    </source>
</evidence>
<feature type="binding site" evidence="16">
    <location>
        <position position="610"/>
    </location>
    <ligand>
        <name>[4Fe-4S] cluster</name>
        <dbReference type="ChEBI" id="CHEBI:49883"/>
        <label>2</label>
    </ligand>
</feature>
<gene>
    <name evidence="18" type="ordered locus">Shell_0523</name>
</gene>
<comment type="catalytic activity">
    <reaction evidence="14">
        <text>a 2-oxocarboxylate + 2 oxidized [2Fe-2S]-[ferredoxin] + CoA = an acyl-CoA + 2 reduced [2Fe-2S]-[ferredoxin] + CO2 + H(+)</text>
        <dbReference type="Rhea" id="RHEA:42316"/>
        <dbReference type="Rhea" id="RHEA-COMP:10000"/>
        <dbReference type="Rhea" id="RHEA-COMP:10001"/>
        <dbReference type="ChEBI" id="CHEBI:15378"/>
        <dbReference type="ChEBI" id="CHEBI:16526"/>
        <dbReference type="ChEBI" id="CHEBI:33737"/>
        <dbReference type="ChEBI" id="CHEBI:33738"/>
        <dbReference type="ChEBI" id="CHEBI:35179"/>
        <dbReference type="ChEBI" id="CHEBI:57287"/>
        <dbReference type="ChEBI" id="CHEBI:58342"/>
        <dbReference type="EC" id="1.2.7.11"/>
    </reaction>
</comment>
<evidence type="ECO:0000313" key="19">
    <source>
        <dbReference type="Proteomes" id="UP000002573"/>
    </source>
</evidence>
<evidence type="ECO:0000313" key="18">
    <source>
        <dbReference type="EMBL" id="ADI31654.1"/>
    </source>
</evidence>
<evidence type="ECO:0000256" key="15">
    <source>
        <dbReference type="PIRNR" id="PIRNR006439"/>
    </source>
</evidence>
<feature type="binding site" evidence="16">
    <location>
        <position position="582"/>
    </location>
    <ligand>
        <name>[4Fe-4S] cluster</name>
        <dbReference type="ChEBI" id="CHEBI:49883"/>
        <label>1</label>
    </ligand>
</feature>
<dbReference type="GO" id="GO:0019164">
    <property type="term" value="F:pyruvate synthase activity"/>
    <property type="evidence" value="ECO:0007669"/>
    <property type="project" value="UniProtKB-ARBA"/>
</dbReference>
<evidence type="ECO:0000256" key="13">
    <source>
        <dbReference type="ARBA" id="ARBA00048332"/>
    </source>
</evidence>
<evidence type="ECO:0000256" key="10">
    <source>
        <dbReference type="ARBA" id="ARBA00023004"/>
    </source>
</evidence>
<keyword evidence="5 15" id="KW-0813">Transport</keyword>
<evidence type="ECO:0000256" key="11">
    <source>
        <dbReference type="ARBA" id="ARBA00023014"/>
    </source>
</evidence>
<dbReference type="GO" id="GO:0046872">
    <property type="term" value="F:metal ion binding"/>
    <property type="evidence" value="ECO:0007669"/>
    <property type="project" value="UniProtKB-UniRule"/>
</dbReference>
<evidence type="ECO:0000256" key="9">
    <source>
        <dbReference type="ARBA" id="ARBA00023002"/>
    </source>
</evidence>
<evidence type="ECO:0000259" key="17">
    <source>
        <dbReference type="PROSITE" id="PS51379"/>
    </source>
</evidence>
<keyword evidence="10 15" id="KW-0408">Iron</keyword>
<evidence type="ECO:0000256" key="2">
    <source>
        <dbReference type="ARBA" id="ARBA00011238"/>
    </source>
</evidence>
<dbReference type="Pfam" id="PF01855">
    <property type="entry name" value="POR_N"/>
    <property type="match status" value="1"/>
</dbReference>
<feature type="domain" description="4Fe-4S ferredoxin-type" evidence="17">
    <location>
        <begin position="570"/>
        <end position="599"/>
    </location>
</feature>
<evidence type="ECO:0000256" key="14">
    <source>
        <dbReference type="ARBA" id="ARBA00048893"/>
    </source>
</evidence>
<dbReference type="PANTHER" id="PTHR43710">
    <property type="entry name" value="2-HYDROXYACYL-COA LYASE"/>
    <property type="match status" value="1"/>
</dbReference>
<organism evidence="18 19">
    <name type="scientific">Staphylothermus hellenicus (strain DSM 12710 / JCM 10830 / BK20S6-10-b1 / P8)</name>
    <dbReference type="NCBI Taxonomy" id="591019"/>
    <lineage>
        <taxon>Archaea</taxon>
        <taxon>Thermoproteota</taxon>
        <taxon>Thermoprotei</taxon>
        <taxon>Desulfurococcales</taxon>
        <taxon>Desulfurococcaceae</taxon>
        <taxon>Staphylothermus</taxon>
    </lineage>
</organism>
<dbReference type="InterPro" id="IPR017900">
    <property type="entry name" value="4Fe4S_Fe_S_CS"/>
</dbReference>
<dbReference type="GO" id="GO:0043805">
    <property type="term" value="F:indolepyruvate ferredoxin oxidoreductase activity"/>
    <property type="evidence" value="ECO:0007669"/>
    <property type="project" value="UniProtKB-UniRule"/>
</dbReference>
<comment type="catalytic activity">
    <reaction evidence="13 15">
        <text>indole-3-pyruvate + 2 oxidized [2Fe-2S]-[ferredoxin] + CoA = (indol-3-yl)acetyl-CoA + 2 reduced [2Fe-2S]-[ferredoxin] + CO2 + H(+)</text>
        <dbReference type="Rhea" id="RHEA:12645"/>
        <dbReference type="Rhea" id="RHEA-COMP:10000"/>
        <dbReference type="Rhea" id="RHEA-COMP:10001"/>
        <dbReference type="ChEBI" id="CHEBI:15378"/>
        <dbReference type="ChEBI" id="CHEBI:16526"/>
        <dbReference type="ChEBI" id="CHEBI:17640"/>
        <dbReference type="ChEBI" id="CHEBI:33737"/>
        <dbReference type="ChEBI" id="CHEBI:33738"/>
        <dbReference type="ChEBI" id="CHEBI:57271"/>
        <dbReference type="ChEBI" id="CHEBI:57287"/>
        <dbReference type="EC" id="1.2.7.8"/>
    </reaction>
</comment>
<dbReference type="PROSITE" id="PS51379">
    <property type="entry name" value="4FE4S_FER_2"/>
    <property type="match status" value="2"/>
</dbReference>
<reference evidence="19" key="1">
    <citation type="submission" date="2010-05" db="EMBL/GenBank/DDBJ databases">
        <title>Complete sequence of Staphylothermus hellenicus DSM 12710.</title>
        <authorList>
            <consortium name="US DOE Joint Genome Institute"/>
            <person name="Lucas S."/>
            <person name="Copeland A."/>
            <person name="Lapidus A."/>
            <person name="Cheng J.-F."/>
            <person name="Bruce D."/>
            <person name="Goodwin L."/>
            <person name="Pitluck S."/>
            <person name="Davenport K."/>
            <person name="Detter J.C."/>
            <person name="Han C."/>
            <person name="Tapia R."/>
            <person name="Larimer F."/>
            <person name="Land M."/>
            <person name="Hauser L."/>
            <person name="Kyrpides N."/>
            <person name="Mikhailova N."/>
            <person name="Anderson I.J."/>
            <person name="Woyke T."/>
        </authorList>
    </citation>
    <scope>NUCLEOTIDE SEQUENCE [LARGE SCALE GENOMIC DNA]</scope>
    <source>
        <strain evidence="19">DSM 12710 / JCM 10830 / BK20S6-10-b1 / P8</strain>
    </source>
</reference>
<evidence type="ECO:0000256" key="16">
    <source>
        <dbReference type="PIRSR" id="PIRSR006439-50"/>
    </source>
</evidence>
<dbReference type="GO" id="GO:0018491">
    <property type="term" value="F:2-oxobutyrate synthase activity"/>
    <property type="evidence" value="ECO:0007669"/>
    <property type="project" value="UniProtKB-ARBA"/>
</dbReference>
<dbReference type="SUPFAM" id="SSF54862">
    <property type="entry name" value="4Fe-4S ferredoxins"/>
    <property type="match status" value="1"/>
</dbReference>
<dbReference type="KEGG" id="shc:Shell_0523"/>
<dbReference type="EMBL" id="CP002051">
    <property type="protein sequence ID" value="ADI31654.1"/>
    <property type="molecule type" value="Genomic_DNA"/>
</dbReference>
<dbReference type="InterPro" id="IPR009014">
    <property type="entry name" value="Transketo_C/PFOR_II"/>
</dbReference>
<proteinExistence type="predicted"/>
<feature type="binding site" evidence="16">
    <location>
        <position position="579"/>
    </location>
    <ligand>
        <name>[4Fe-4S] cluster</name>
        <dbReference type="ChEBI" id="CHEBI:49883"/>
        <label>1</label>
    </ligand>
</feature>
<evidence type="ECO:0000256" key="3">
    <source>
        <dbReference type="ARBA" id="ARBA00011631"/>
    </source>
</evidence>
<feature type="binding site" evidence="16">
    <location>
        <position position="591"/>
    </location>
    <ligand>
        <name>[4Fe-4S] cluster</name>
        <dbReference type="ChEBI" id="CHEBI:49883"/>
        <label>2</label>
    </ligand>
</feature>
<dbReference type="Gene3D" id="3.40.50.970">
    <property type="match status" value="2"/>
</dbReference>
<evidence type="ECO:0000256" key="7">
    <source>
        <dbReference type="ARBA" id="ARBA00022723"/>
    </source>
</evidence>
<feature type="binding site" evidence="16">
    <location>
        <position position="613"/>
    </location>
    <ligand>
        <name>[4Fe-4S] cluster</name>
        <dbReference type="ChEBI" id="CHEBI:49883"/>
        <label>2</label>
    </ligand>
</feature>
<dbReference type="Proteomes" id="UP000002573">
    <property type="component" value="Chromosome"/>
</dbReference>